<gene>
    <name evidence="2" type="ORF">SOO65_15095</name>
</gene>
<dbReference type="Proteomes" id="UP001324634">
    <property type="component" value="Chromosome"/>
</dbReference>
<evidence type="ECO:0000313" key="2">
    <source>
        <dbReference type="EMBL" id="WPU64021.1"/>
    </source>
</evidence>
<dbReference type="Gene3D" id="1.10.1660.10">
    <property type="match status" value="1"/>
</dbReference>
<dbReference type="SUPFAM" id="SSF46955">
    <property type="entry name" value="Putative DNA-binding domain"/>
    <property type="match status" value="1"/>
</dbReference>
<evidence type="ECO:0000313" key="3">
    <source>
        <dbReference type="Proteomes" id="UP001324634"/>
    </source>
</evidence>
<accession>A0AAX4HLE5</accession>
<organism evidence="2 3">
    <name type="scientific">Peredibacter starrii</name>
    <dbReference type="NCBI Taxonomy" id="28202"/>
    <lineage>
        <taxon>Bacteria</taxon>
        <taxon>Pseudomonadati</taxon>
        <taxon>Bdellovibrionota</taxon>
        <taxon>Bacteriovoracia</taxon>
        <taxon>Bacteriovoracales</taxon>
        <taxon>Bacteriovoracaceae</taxon>
        <taxon>Peredibacter</taxon>
    </lineage>
</organism>
<dbReference type="GO" id="GO:0006355">
    <property type="term" value="P:regulation of DNA-templated transcription"/>
    <property type="evidence" value="ECO:0007669"/>
    <property type="project" value="InterPro"/>
</dbReference>
<dbReference type="AlphaFoldDB" id="A0AAX4HLE5"/>
<keyword evidence="3" id="KW-1185">Reference proteome</keyword>
<dbReference type="KEGG" id="psti:SOO65_15095"/>
<protein>
    <submittedName>
        <fullName evidence="2">MerR family transcriptional regulator</fullName>
    </submittedName>
</protein>
<evidence type="ECO:0000259" key="1">
    <source>
        <dbReference type="Pfam" id="PF13411"/>
    </source>
</evidence>
<dbReference type="InterPro" id="IPR009061">
    <property type="entry name" value="DNA-bd_dom_put_sf"/>
</dbReference>
<reference evidence="2 3" key="1">
    <citation type="submission" date="2023-11" db="EMBL/GenBank/DDBJ databases">
        <title>Peredibacter starrii A3.12.</title>
        <authorList>
            <person name="Mitchell R.J."/>
        </authorList>
    </citation>
    <scope>NUCLEOTIDE SEQUENCE [LARGE SCALE GENOMIC DNA]</scope>
    <source>
        <strain evidence="2 3">A3.12</strain>
    </source>
</reference>
<dbReference type="Pfam" id="PF13411">
    <property type="entry name" value="MerR_1"/>
    <property type="match status" value="1"/>
</dbReference>
<dbReference type="EMBL" id="CP139487">
    <property type="protein sequence ID" value="WPU64021.1"/>
    <property type="molecule type" value="Genomic_DNA"/>
</dbReference>
<dbReference type="InterPro" id="IPR000551">
    <property type="entry name" value="MerR-type_HTH_dom"/>
</dbReference>
<sequence>MSIPNKSNFKFQELTPITGVKPYVIRYWETEFPEIAPFDSEGGQKIYARKDVEAILRIKKLLFEEKLSIPEAKARMQAAPEEAAVAQVPAPVVDTAAMENVKNQILKSLDFIRDIKFKRKW</sequence>
<proteinExistence type="predicted"/>
<feature type="domain" description="HTH merR-type" evidence="1">
    <location>
        <begin position="13"/>
        <end position="78"/>
    </location>
</feature>
<dbReference type="RefSeq" id="WP_321391927.1">
    <property type="nucleotide sequence ID" value="NZ_CP139487.1"/>
</dbReference>
<name>A0AAX4HLE5_9BACT</name>
<dbReference type="GO" id="GO:0003677">
    <property type="term" value="F:DNA binding"/>
    <property type="evidence" value="ECO:0007669"/>
    <property type="project" value="InterPro"/>
</dbReference>